<feature type="compositionally biased region" description="Basic residues" evidence="1">
    <location>
        <begin position="260"/>
        <end position="287"/>
    </location>
</feature>
<proteinExistence type="predicted"/>
<evidence type="ECO:0000313" key="3">
    <source>
        <dbReference type="Proteomes" id="UP000054342"/>
    </source>
</evidence>
<dbReference type="EMBL" id="KN847323">
    <property type="protein sequence ID" value="KIW49307.1"/>
    <property type="molecule type" value="Genomic_DNA"/>
</dbReference>
<dbReference type="HOGENOM" id="CLU_882881_0_0_1"/>
<sequence>MQICVPTEFWTFHPRIQIHGRIQAMFHQSIAFDHEMADPLDEVAEWWRFQTRELWFLYENYACWADTWREQNKILIQHLRQHQDRLCPYPWCPSEAWLVSWAIKNGDPPMQEFLSWSLHEEEPREGHVTIKMLEEHLKVWADLFESPRASHFKEAVVDEDTPLFRQQQHVGAPWIAHLLVSQNLYWEWTCSHWKKLWRQHLLSKDAMEIDSMGAEPLILYSDRPQVPVSHSHPVELSVDYDQGAEAVVNYMNRRQGGMVTHRHPTHSKHSKPFKHSKKREHVKQPKHAKNLVQPQLERFKLRLHGKRIRSGRAQR</sequence>
<name>A0A0D2CHH9_9EURO</name>
<organism evidence="2 3">
    <name type="scientific">Exophiala xenobiotica</name>
    <dbReference type="NCBI Taxonomy" id="348802"/>
    <lineage>
        <taxon>Eukaryota</taxon>
        <taxon>Fungi</taxon>
        <taxon>Dikarya</taxon>
        <taxon>Ascomycota</taxon>
        <taxon>Pezizomycotina</taxon>
        <taxon>Eurotiomycetes</taxon>
        <taxon>Chaetothyriomycetidae</taxon>
        <taxon>Chaetothyriales</taxon>
        <taxon>Herpotrichiellaceae</taxon>
        <taxon>Exophiala</taxon>
    </lineage>
</organism>
<dbReference type="RefSeq" id="XP_013309891.1">
    <property type="nucleotide sequence ID" value="XM_013454437.1"/>
</dbReference>
<evidence type="ECO:0000313" key="2">
    <source>
        <dbReference type="EMBL" id="KIW49307.1"/>
    </source>
</evidence>
<protein>
    <submittedName>
        <fullName evidence="2">Uncharacterized protein</fullName>
    </submittedName>
</protein>
<accession>A0A0D2CHH9</accession>
<keyword evidence="3" id="KW-1185">Reference proteome</keyword>
<reference evidence="2 3" key="1">
    <citation type="submission" date="2015-01" db="EMBL/GenBank/DDBJ databases">
        <title>The Genome Sequence of Exophiala xenobiotica CBS118157.</title>
        <authorList>
            <consortium name="The Broad Institute Genomics Platform"/>
            <person name="Cuomo C."/>
            <person name="de Hoog S."/>
            <person name="Gorbushina A."/>
            <person name="Stielow B."/>
            <person name="Teixiera M."/>
            <person name="Abouelleil A."/>
            <person name="Chapman S.B."/>
            <person name="Priest M."/>
            <person name="Young S.K."/>
            <person name="Wortman J."/>
            <person name="Nusbaum C."/>
            <person name="Birren B."/>
        </authorList>
    </citation>
    <scope>NUCLEOTIDE SEQUENCE [LARGE SCALE GENOMIC DNA]</scope>
    <source>
        <strain evidence="2 3">CBS 118157</strain>
    </source>
</reference>
<dbReference type="Proteomes" id="UP000054342">
    <property type="component" value="Unassembled WGS sequence"/>
</dbReference>
<dbReference type="AlphaFoldDB" id="A0A0D2CHH9"/>
<feature type="region of interest" description="Disordered" evidence="1">
    <location>
        <begin position="258"/>
        <end position="287"/>
    </location>
</feature>
<dbReference type="OrthoDB" id="4126368at2759"/>
<evidence type="ECO:0000256" key="1">
    <source>
        <dbReference type="SAM" id="MobiDB-lite"/>
    </source>
</evidence>
<gene>
    <name evidence="2" type="ORF">PV05_11000</name>
</gene>
<dbReference type="GeneID" id="25332908"/>